<dbReference type="SUPFAM" id="SSF46785">
    <property type="entry name" value="Winged helix' DNA-binding domain"/>
    <property type="match status" value="1"/>
</dbReference>
<dbReference type="InterPro" id="IPR036388">
    <property type="entry name" value="WH-like_DNA-bd_sf"/>
</dbReference>
<gene>
    <name evidence="1" type="ORF">OIU85_004113</name>
</gene>
<dbReference type="Proteomes" id="UP001151529">
    <property type="component" value="Chromosome 13"/>
</dbReference>
<proteinExistence type="predicted"/>
<dbReference type="InterPro" id="IPR036390">
    <property type="entry name" value="WH_DNA-bd_sf"/>
</dbReference>
<accession>A0A9Q0PS72</accession>
<dbReference type="EMBL" id="JAPFFL010000011">
    <property type="protein sequence ID" value="KAJ6693312.1"/>
    <property type="molecule type" value="Genomic_DNA"/>
</dbReference>
<keyword evidence="2" id="KW-1185">Reference proteome</keyword>
<dbReference type="Gene3D" id="1.10.10.10">
    <property type="entry name" value="Winged helix-like DNA-binding domain superfamily/Winged helix DNA-binding domain"/>
    <property type="match status" value="1"/>
</dbReference>
<sequence>MYLLSYIFFFGLGADSPNVHTGYLKRIMRFLVSKDIFTEHHPLDGGGTLYGLNEHSRWLLRDSNSSLASIVLMENIPLEPDPWHFFDQSGKEGGLAFMKAHG</sequence>
<evidence type="ECO:0000313" key="1">
    <source>
        <dbReference type="EMBL" id="KAJ6693312.1"/>
    </source>
</evidence>
<comment type="caution">
    <text evidence="1">The sequence shown here is derived from an EMBL/GenBank/DDBJ whole genome shotgun (WGS) entry which is preliminary data.</text>
</comment>
<dbReference type="OrthoDB" id="1606438at2759"/>
<reference evidence="1" key="1">
    <citation type="submission" date="2022-11" db="EMBL/GenBank/DDBJ databases">
        <authorList>
            <person name="Hyden B.L."/>
            <person name="Feng K."/>
            <person name="Yates T."/>
            <person name="Jawdy S."/>
            <person name="Smart L.B."/>
            <person name="Muchero W."/>
        </authorList>
    </citation>
    <scope>NUCLEOTIDE SEQUENCE</scope>
    <source>
        <tissue evidence="1">Shoot tip</tissue>
    </source>
</reference>
<reference evidence="1" key="2">
    <citation type="journal article" date="2023" name="Int. J. Mol. Sci.">
        <title>De Novo Assembly and Annotation of 11 Diverse Shrub Willow (Salix) Genomes Reveals Novel Gene Organization in Sex-Linked Regions.</title>
        <authorList>
            <person name="Hyden B."/>
            <person name="Feng K."/>
            <person name="Yates T.B."/>
            <person name="Jawdy S."/>
            <person name="Cereghino C."/>
            <person name="Smart L.B."/>
            <person name="Muchero W."/>
        </authorList>
    </citation>
    <scope>NUCLEOTIDE SEQUENCE [LARGE SCALE GENOMIC DNA]</scope>
    <source>
        <tissue evidence="1">Shoot tip</tissue>
    </source>
</reference>
<organism evidence="1 2">
    <name type="scientific">Salix viminalis</name>
    <name type="common">Common osier</name>
    <name type="synonym">Basket willow</name>
    <dbReference type="NCBI Taxonomy" id="40686"/>
    <lineage>
        <taxon>Eukaryota</taxon>
        <taxon>Viridiplantae</taxon>
        <taxon>Streptophyta</taxon>
        <taxon>Embryophyta</taxon>
        <taxon>Tracheophyta</taxon>
        <taxon>Spermatophyta</taxon>
        <taxon>Magnoliopsida</taxon>
        <taxon>eudicotyledons</taxon>
        <taxon>Gunneridae</taxon>
        <taxon>Pentapetalae</taxon>
        <taxon>rosids</taxon>
        <taxon>fabids</taxon>
        <taxon>Malpighiales</taxon>
        <taxon>Salicaceae</taxon>
        <taxon>Saliceae</taxon>
        <taxon>Salix</taxon>
    </lineage>
</organism>
<protein>
    <submittedName>
        <fullName evidence="1">Uncharacterized protein</fullName>
    </submittedName>
</protein>
<evidence type="ECO:0000313" key="2">
    <source>
        <dbReference type="Proteomes" id="UP001151529"/>
    </source>
</evidence>
<dbReference type="AlphaFoldDB" id="A0A9Q0PS72"/>
<name>A0A9Q0PS72_SALVM</name>